<gene>
    <name evidence="5" type="ORF">GCM10022262_34600</name>
</gene>
<sequence length="144" mass="15056">MTMQTSNADVSGERGAVDPATLAPAAALFHGLSDPARLAILQHLTVGEHRVRDLTEHLGLAQSTVSAHLACLRDCGLVTSRPEGRASIFSLTTAPELLAVLAAAEHLLASTGYAVELCPNYGIGATSTPDAEHLKPHENLESAR</sequence>
<dbReference type="Pfam" id="PF01022">
    <property type="entry name" value="HTH_5"/>
    <property type="match status" value="1"/>
</dbReference>
<organism evidence="5 6">
    <name type="scientific">Georgenia daeguensis</name>
    <dbReference type="NCBI Taxonomy" id="908355"/>
    <lineage>
        <taxon>Bacteria</taxon>
        <taxon>Bacillati</taxon>
        <taxon>Actinomycetota</taxon>
        <taxon>Actinomycetes</taxon>
        <taxon>Micrococcales</taxon>
        <taxon>Bogoriellaceae</taxon>
        <taxon>Georgenia</taxon>
    </lineage>
</organism>
<dbReference type="PANTHER" id="PTHR43132:SF2">
    <property type="entry name" value="ARSENICAL RESISTANCE OPERON REPRESSOR ARSR-RELATED"/>
    <property type="match status" value="1"/>
</dbReference>
<dbReference type="PRINTS" id="PR00778">
    <property type="entry name" value="HTHARSR"/>
</dbReference>
<evidence type="ECO:0000256" key="2">
    <source>
        <dbReference type="ARBA" id="ARBA00023125"/>
    </source>
</evidence>
<dbReference type="InterPro" id="IPR051011">
    <property type="entry name" value="Metal_resp_trans_reg"/>
</dbReference>
<comment type="caution">
    <text evidence="5">The sequence shown here is derived from an EMBL/GenBank/DDBJ whole genome shotgun (WGS) entry which is preliminary data.</text>
</comment>
<evidence type="ECO:0000256" key="3">
    <source>
        <dbReference type="ARBA" id="ARBA00023163"/>
    </source>
</evidence>
<keyword evidence="2" id="KW-0238">DNA-binding</keyword>
<name>A0ABP8EYN4_9MICO</name>
<evidence type="ECO:0000256" key="1">
    <source>
        <dbReference type="ARBA" id="ARBA00023015"/>
    </source>
</evidence>
<accession>A0ABP8EYN4</accession>
<dbReference type="Proteomes" id="UP001499841">
    <property type="component" value="Unassembled WGS sequence"/>
</dbReference>
<dbReference type="InterPro" id="IPR011991">
    <property type="entry name" value="ArsR-like_HTH"/>
</dbReference>
<keyword evidence="3" id="KW-0804">Transcription</keyword>
<dbReference type="InterPro" id="IPR036390">
    <property type="entry name" value="WH_DNA-bd_sf"/>
</dbReference>
<dbReference type="NCBIfam" id="NF033788">
    <property type="entry name" value="HTH_metalloreg"/>
    <property type="match status" value="1"/>
</dbReference>
<keyword evidence="1" id="KW-0805">Transcription regulation</keyword>
<protein>
    <recommendedName>
        <fullName evidence="4">HTH arsR-type domain-containing protein</fullName>
    </recommendedName>
</protein>
<evidence type="ECO:0000313" key="6">
    <source>
        <dbReference type="Proteomes" id="UP001499841"/>
    </source>
</evidence>
<dbReference type="Gene3D" id="1.10.10.10">
    <property type="entry name" value="Winged helix-like DNA-binding domain superfamily/Winged helix DNA-binding domain"/>
    <property type="match status" value="1"/>
</dbReference>
<proteinExistence type="predicted"/>
<dbReference type="PROSITE" id="PS50987">
    <property type="entry name" value="HTH_ARSR_2"/>
    <property type="match status" value="1"/>
</dbReference>
<dbReference type="SMART" id="SM00418">
    <property type="entry name" value="HTH_ARSR"/>
    <property type="match status" value="1"/>
</dbReference>
<reference evidence="6" key="1">
    <citation type="journal article" date="2019" name="Int. J. Syst. Evol. Microbiol.">
        <title>The Global Catalogue of Microorganisms (GCM) 10K type strain sequencing project: providing services to taxonomists for standard genome sequencing and annotation.</title>
        <authorList>
            <consortium name="The Broad Institute Genomics Platform"/>
            <consortium name="The Broad Institute Genome Sequencing Center for Infectious Disease"/>
            <person name="Wu L."/>
            <person name="Ma J."/>
        </authorList>
    </citation>
    <scope>NUCLEOTIDE SEQUENCE [LARGE SCALE GENOMIC DNA]</scope>
    <source>
        <strain evidence="6">JCM 17459</strain>
    </source>
</reference>
<evidence type="ECO:0000313" key="5">
    <source>
        <dbReference type="EMBL" id="GAA4289099.1"/>
    </source>
</evidence>
<dbReference type="InterPro" id="IPR036388">
    <property type="entry name" value="WH-like_DNA-bd_sf"/>
</dbReference>
<evidence type="ECO:0000259" key="4">
    <source>
        <dbReference type="PROSITE" id="PS50987"/>
    </source>
</evidence>
<dbReference type="InterPro" id="IPR001845">
    <property type="entry name" value="HTH_ArsR_DNA-bd_dom"/>
</dbReference>
<dbReference type="PANTHER" id="PTHR43132">
    <property type="entry name" value="ARSENICAL RESISTANCE OPERON REPRESSOR ARSR-RELATED"/>
    <property type="match status" value="1"/>
</dbReference>
<keyword evidence="6" id="KW-1185">Reference proteome</keyword>
<dbReference type="EMBL" id="BAABBA010000022">
    <property type="protein sequence ID" value="GAA4289099.1"/>
    <property type="molecule type" value="Genomic_DNA"/>
</dbReference>
<dbReference type="CDD" id="cd00090">
    <property type="entry name" value="HTH_ARSR"/>
    <property type="match status" value="1"/>
</dbReference>
<dbReference type="SUPFAM" id="SSF46785">
    <property type="entry name" value="Winged helix' DNA-binding domain"/>
    <property type="match status" value="1"/>
</dbReference>
<feature type="domain" description="HTH arsR-type" evidence="4">
    <location>
        <begin position="17"/>
        <end position="111"/>
    </location>
</feature>